<keyword evidence="3" id="KW-1185">Reference proteome</keyword>
<keyword evidence="1" id="KW-0472">Membrane</keyword>
<evidence type="ECO:0000313" key="3">
    <source>
        <dbReference type="Proteomes" id="UP001589532"/>
    </source>
</evidence>
<name>A0ABV5S7N0_9ACTN</name>
<evidence type="ECO:0008006" key="4">
    <source>
        <dbReference type="Google" id="ProtNLM"/>
    </source>
</evidence>
<feature type="transmembrane region" description="Helical" evidence="1">
    <location>
        <begin position="7"/>
        <end position="27"/>
    </location>
</feature>
<dbReference type="Proteomes" id="UP001589532">
    <property type="component" value="Unassembled WGS sequence"/>
</dbReference>
<keyword evidence="1" id="KW-1133">Transmembrane helix</keyword>
<keyword evidence="1" id="KW-0812">Transmembrane</keyword>
<sequence>MTSSVQLVNFGAMPLGGVLAGALADAFTVRTALWVMLIGFALSGLILLAGPLRRLRDLPSGRLDTRL</sequence>
<proteinExistence type="predicted"/>
<accession>A0ABV5S7N0</accession>
<feature type="transmembrane region" description="Helical" evidence="1">
    <location>
        <begin position="33"/>
        <end position="52"/>
    </location>
</feature>
<gene>
    <name evidence="2" type="ORF">ACFFSA_25810</name>
</gene>
<protein>
    <recommendedName>
        <fullName evidence="4">MFS transporter</fullName>
    </recommendedName>
</protein>
<dbReference type="EMBL" id="JBHMBW010000023">
    <property type="protein sequence ID" value="MFB9626516.1"/>
    <property type="molecule type" value="Genomic_DNA"/>
</dbReference>
<reference evidence="2 3" key="1">
    <citation type="submission" date="2024-09" db="EMBL/GenBank/DDBJ databases">
        <authorList>
            <person name="Sun Q."/>
            <person name="Mori K."/>
        </authorList>
    </citation>
    <scope>NUCLEOTIDE SEQUENCE [LARGE SCALE GENOMIC DNA]</scope>
    <source>
        <strain evidence="2 3">JCM 3143</strain>
    </source>
</reference>
<organism evidence="2 3">
    <name type="scientific">Nonomuraea helvata</name>
    <dbReference type="NCBI Taxonomy" id="37484"/>
    <lineage>
        <taxon>Bacteria</taxon>
        <taxon>Bacillati</taxon>
        <taxon>Actinomycetota</taxon>
        <taxon>Actinomycetes</taxon>
        <taxon>Streptosporangiales</taxon>
        <taxon>Streptosporangiaceae</taxon>
        <taxon>Nonomuraea</taxon>
    </lineage>
</organism>
<comment type="caution">
    <text evidence="2">The sequence shown here is derived from an EMBL/GenBank/DDBJ whole genome shotgun (WGS) entry which is preliminary data.</text>
</comment>
<dbReference type="RefSeq" id="WP_345001058.1">
    <property type="nucleotide sequence ID" value="NZ_BAAAXV010000009.1"/>
</dbReference>
<evidence type="ECO:0000256" key="1">
    <source>
        <dbReference type="SAM" id="Phobius"/>
    </source>
</evidence>
<evidence type="ECO:0000313" key="2">
    <source>
        <dbReference type="EMBL" id="MFB9626516.1"/>
    </source>
</evidence>